<dbReference type="Proteomes" id="UP000183090">
    <property type="component" value="Unassembled WGS sequence"/>
</dbReference>
<keyword evidence="1" id="KW-1133">Transmembrane helix</keyword>
<feature type="transmembrane region" description="Helical" evidence="1">
    <location>
        <begin position="30"/>
        <end position="51"/>
    </location>
</feature>
<organism evidence="3 5">
    <name type="scientific">Salinicoccus halodurans</name>
    <dbReference type="NCBI Taxonomy" id="407035"/>
    <lineage>
        <taxon>Bacteria</taxon>
        <taxon>Bacillati</taxon>
        <taxon>Bacillota</taxon>
        <taxon>Bacilli</taxon>
        <taxon>Bacillales</taxon>
        <taxon>Staphylococcaceae</taxon>
        <taxon>Salinicoccus</taxon>
    </lineage>
</organism>
<keyword evidence="4" id="KW-1185">Reference proteome</keyword>
<dbReference type="KEGG" id="shv:AAT16_06090"/>
<evidence type="ECO:0000313" key="5">
    <source>
        <dbReference type="Proteomes" id="UP000183090"/>
    </source>
</evidence>
<dbReference type="AlphaFoldDB" id="A0A0F7HLT9"/>
<dbReference type="Proteomes" id="UP000034029">
    <property type="component" value="Chromosome"/>
</dbReference>
<sequence length="87" mass="10062">MLHILIMMLACFLITLIYTAVVGKFIKNKIIFYLPTVVATVWFVSTLYWHFTKPAEGLEGLTVYLVAIFAIVIITTNIFLSLFFKRR</sequence>
<evidence type="ECO:0000313" key="2">
    <source>
        <dbReference type="EMBL" id="AKG73832.1"/>
    </source>
</evidence>
<dbReference type="EMBL" id="CP011366">
    <property type="protein sequence ID" value="AKG73832.1"/>
    <property type="molecule type" value="Genomic_DNA"/>
</dbReference>
<keyword evidence="1" id="KW-0812">Transmembrane</keyword>
<evidence type="ECO:0000313" key="3">
    <source>
        <dbReference type="EMBL" id="SFK56551.1"/>
    </source>
</evidence>
<reference evidence="3 5" key="3">
    <citation type="submission" date="2016-10" db="EMBL/GenBank/DDBJ databases">
        <authorList>
            <person name="Varghese N."/>
            <person name="Submissions S."/>
        </authorList>
    </citation>
    <scope>NUCLEOTIDE SEQUENCE [LARGE SCALE GENOMIC DNA]</scope>
    <source>
        <strain evidence="3 5">CGMCC 1.6501</strain>
    </source>
</reference>
<keyword evidence="1" id="KW-0472">Membrane</keyword>
<evidence type="ECO:0000256" key="1">
    <source>
        <dbReference type="SAM" id="Phobius"/>
    </source>
</evidence>
<evidence type="ECO:0000313" key="4">
    <source>
        <dbReference type="Proteomes" id="UP000034029"/>
    </source>
</evidence>
<accession>A0A0F7HLT9</accession>
<name>A0A0F7HLT9_9STAP</name>
<reference evidence="2 4" key="1">
    <citation type="journal article" date="2015" name="Int. J. Syst. Evol. Microbiol.">
        <title>Complete genome sequence of Salinicoccus halodurans H3B36, isolated from the Qaidam Basin in China.</title>
        <authorList>
            <person name="Jiang K."/>
            <person name="Xue Y."/>
            <person name="Ma Y."/>
        </authorList>
    </citation>
    <scope>NUCLEOTIDE SEQUENCE [LARGE SCALE GENOMIC DNA]</scope>
    <source>
        <strain evidence="2 4">H3B36</strain>
    </source>
</reference>
<protein>
    <submittedName>
        <fullName evidence="3">Uncharacterized protein</fullName>
    </submittedName>
</protein>
<gene>
    <name evidence="2" type="ORF">AAT16_06090</name>
    <name evidence="3" type="ORF">SAMN05216235_0457</name>
</gene>
<reference evidence="4" key="2">
    <citation type="submission" date="2015-04" db="EMBL/GenBank/DDBJ databases">
        <title>Complete genome sequence of Salinicoccus halodurans strain H3B36, isolated from the Qaidam basin of China.</title>
        <authorList>
            <person name="Ma Y."/>
            <person name="Jiang K."/>
            <person name="Xue Y."/>
        </authorList>
    </citation>
    <scope>NUCLEOTIDE SEQUENCE [LARGE SCALE GENOMIC DNA]</scope>
    <source>
        <strain evidence="4">H3B36</strain>
    </source>
</reference>
<feature type="transmembrane region" description="Helical" evidence="1">
    <location>
        <begin position="63"/>
        <end position="84"/>
    </location>
</feature>
<dbReference type="EMBL" id="FOTB01000001">
    <property type="protein sequence ID" value="SFK56551.1"/>
    <property type="molecule type" value="Genomic_DNA"/>
</dbReference>
<feature type="transmembrane region" description="Helical" evidence="1">
    <location>
        <begin position="6"/>
        <end position="23"/>
    </location>
</feature>
<proteinExistence type="predicted"/>